<dbReference type="InterPro" id="IPR026444">
    <property type="entry name" value="Secre_tail"/>
</dbReference>
<keyword evidence="2" id="KW-0812">Transmembrane</keyword>
<reference evidence="4 5" key="2">
    <citation type="submission" date="2018-05" db="EMBL/GenBank/DDBJ databases">
        <authorList>
            <person name="Lanie J.A."/>
            <person name="Ng W.-L."/>
            <person name="Kazmierczak K.M."/>
            <person name="Andrzejewski T.M."/>
            <person name="Davidsen T.M."/>
            <person name="Wayne K.J."/>
            <person name="Tettelin H."/>
            <person name="Glass J.I."/>
            <person name="Rusch D."/>
            <person name="Podicherti R."/>
            <person name="Tsui H.-C.T."/>
            <person name="Winkler M.E."/>
        </authorList>
    </citation>
    <scope>NUCLEOTIDE SEQUENCE [LARGE SCALE GENOMIC DNA]</scope>
    <source>
        <strain evidence="4 5">C305</strain>
    </source>
</reference>
<reference evidence="4 5" key="1">
    <citation type="submission" date="2018-05" db="EMBL/GenBank/DDBJ databases">
        <title>Brumimicrobium oceani sp. nov., isolated from coastal sediment.</title>
        <authorList>
            <person name="Kou Y."/>
        </authorList>
    </citation>
    <scope>NUCLEOTIDE SEQUENCE [LARGE SCALE GENOMIC DNA]</scope>
    <source>
        <strain evidence="4 5">C305</strain>
    </source>
</reference>
<dbReference type="EMBL" id="QFRJ01000002">
    <property type="protein sequence ID" value="PWH86450.1"/>
    <property type="molecule type" value="Genomic_DNA"/>
</dbReference>
<evidence type="ECO:0000256" key="1">
    <source>
        <dbReference type="ARBA" id="ARBA00022729"/>
    </source>
</evidence>
<comment type="caution">
    <text evidence="4">The sequence shown here is derived from an EMBL/GenBank/DDBJ whole genome shotgun (WGS) entry which is preliminary data.</text>
</comment>
<keyword evidence="2" id="KW-0472">Membrane</keyword>
<feature type="domain" description="Secretion system C-terminal sorting" evidence="3">
    <location>
        <begin position="725"/>
        <end position="789"/>
    </location>
</feature>
<dbReference type="InterPro" id="IPR014867">
    <property type="entry name" value="Spore_coat_CotH_CotH2/3/7"/>
</dbReference>
<sequence length="795" mass="92029">MTNITEFFNTIRKWSWTLPINRNFSAQIFGILVLLFGLDLSLYAQLVQAPTLSHSSGFYSEEFSLSIAAENPNDIILYTLDGSVPKIEHLSGKEWKYKLNYKVNPSDNEGQLINDTLWTKEYVGPISIKDISNDSDKIADISTSYLTNDTYYAQSKALETPVYKGVCLRVVAYRDGIYSDELTKNYFIGEERKYSIPMVCLAIEPDQFFGFVTGINVPGIDFDNWRMLNPQIALDNYQSIFSAPGNFRRKGINTELKINFSYWVEGNEVLNHGAGIRINGNTSRYYPNRSLRLYAKNGYGPKKFEYPFFEDSEEDEFKRLILRNAGNDTEASSVRDAFVGDVSEDLNVIAQAYQPTIVFINGEYHGLYNLRERFDKKYFNQHFGIHEDSLDYIKINEAKEGNTIALEQLYQFMLANDFTDDNLLKALAERVDLDNLIDFYIVETFMGNWDWPHNNHELFRKRVDFDSLAEFGNDGRWRFLVKDLDASLGIAPHHADYTSNDFEQFREASGHEAIDRLILPFVYSMKNSTFKHRFINRYCDVLNSTYKTDVLQKRLEEMTNVIRPEISESAQRWNPQNKYLLYYWPVYSLNKWEQHVEVIYEYIENRASWVRTHLNDEYSLGTEKEIILDVSDNNGGIIHVNTLKLNEDLAGVNQNAVYPWKGIYYSEVPVLLKAEAKAGFEFTHWSGKVNSTSKELSVKIDDVNYLKANFKRTGESISEEEKVSVFPNPFSEFINIYAESYEGEYKLVDMKGSIVSEGKLTSTHIDLSHLKSGVYFLNIIYESEIIRRKLLKIAQ</sequence>
<dbReference type="AlphaFoldDB" id="A0A2U2XFD4"/>
<evidence type="ECO:0000256" key="2">
    <source>
        <dbReference type="SAM" id="Phobius"/>
    </source>
</evidence>
<dbReference type="NCBIfam" id="TIGR04183">
    <property type="entry name" value="Por_Secre_tail"/>
    <property type="match status" value="1"/>
</dbReference>
<gene>
    <name evidence="4" type="ORF">DIT68_04220</name>
</gene>
<dbReference type="Pfam" id="PF18962">
    <property type="entry name" value="Por_Secre_tail"/>
    <property type="match status" value="1"/>
</dbReference>
<dbReference type="RefSeq" id="WP_109358561.1">
    <property type="nucleotide sequence ID" value="NZ_QFRJ01000002.1"/>
</dbReference>
<proteinExistence type="predicted"/>
<protein>
    <recommendedName>
        <fullName evidence="3">Secretion system C-terminal sorting domain-containing protein</fullName>
    </recommendedName>
</protein>
<evidence type="ECO:0000313" key="4">
    <source>
        <dbReference type="EMBL" id="PWH86450.1"/>
    </source>
</evidence>
<dbReference type="OrthoDB" id="9806464at2"/>
<keyword evidence="5" id="KW-1185">Reference proteome</keyword>
<name>A0A2U2XFD4_9FLAO</name>
<keyword evidence="2" id="KW-1133">Transmembrane helix</keyword>
<accession>A0A2U2XFD4</accession>
<feature type="transmembrane region" description="Helical" evidence="2">
    <location>
        <begin position="28"/>
        <end position="46"/>
    </location>
</feature>
<dbReference type="Proteomes" id="UP000245370">
    <property type="component" value="Unassembled WGS sequence"/>
</dbReference>
<organism evidence="4 5">
    <name type="scientific">Brumimicrobium oceani</name>
    <dbReference type="NCBI Taxonomy" id="2100725"/>
    <lineage>
        <taxon>Bacteria</taxon>
        <taxon>Pseudomonadati</taxon>
        <taxon>Bacteroidota</taxon>
        <taxon>Flavobacteriia</taxon>
        <taxon>Flavobacteriales</taxon>
        <taxon>Crocinitomicaceae</taxon>
        <taxon>Brumimicrobium</taxon>
    </lineage>
</organism>
<keyword evidence="1" id="KW-0732">Signal</keyword>
<dbReference type="Pfam" id="PF08757">
    <property type="entry name" value="CotH"/>
    <property type="match status" value="1"/>
</dbReference>
<evidence type="ECO:0000259" key="3">
    <source>
        <dbReference type="Pfam" id="PF18962"/>
    </source>
</evidence>
<evidence type="ECO:0000313" key="5">
    <source>
        <dbReference type="Proteomes" id="UP000245370"/>
    </source>
</evidence>